<evidence type="ECO:0000313" key="3">
    <source>
        <dbReference type="EMBL" id="TYP96491.1"/>
    </source>
</evidence>
<dbReference type="AlphaFoldDB" id="A0A5S5DKP1"/>
<dbReference type="Proteomes" id="UP000323136">
    <property type="component" value="Unassembled WGS sequence"/>
</dbReference>
<comment type="caution">
    <text evidence="3">The sequence shown here is derived from an EMBL/GenBank/DDBJ whole genome shotgun (WGS) entry which is preliminary data.</text>
</comment>
<feature type="compositionally biased region" description="Basic and acidic residues" evidence="1">
    <location>
        <begin position="394"/>
        <end position="470"/>
    </location>
</feature>
<feature type="chain" id="PRO_5024361101" evidence="2">
    <location>
        <begin position="32"/>
        <end position="470"/>
    </location>
</feature>
<feature type="signal peptide" evidence="2">
    <location>
        <begin position="1"/>
        <end position="31"/>
    </location>
</feature>
<accession>A0A5S5DKP1</accession>
<name>A0A5S5DKP1_9FLAO</name>
<sequence>MFVISLNCYVFSMIKRLFVSFFLLISVCASAQYTEVINSNRPGFSESPYSVGQNVYQFESSLFFRKADAIPTFSNPQALGLNLHIRTGLFTEKLELSLTTALQNDKLAFKNVFESSYNKTGLSQLTLGAKYLVFRPKYDKKSKEIRSWKKRHSFDFKRWIPHVSAYAGVNFGSILSDYHERGGITPKIGILLQNEFSNKLNLVTNIYYNYIGGYLPEWSFILTETYNFNDYWSGFVEYQALFNEVEKQSNLGLGAAYLFSNNLQINASLKATLQEETVGMYTSIGVSYRIDNHKDKFIELDEFGNKVESIEKKTYNKGFFGRLFDKIGGVFKKKDKPNPKVDLDISKPQPEDGKETGRGRKRQKSILDDITKADKKDKKKVSKAEKKAAKKKSKAEEKALRKLEKEKIKEEKNKKKEQEKLEKDIKKLEKELKEEEEKAKQDELDKKYQEEKKKQEEEKKKQENNKKNDG</sequence>
<organism evidence="3 4">
    <name type="scientific">Tenacibaculum adriaticum</name>
    <dbReference type="NCBI Taxonomy" id="413713"/>
    <lineage>
        <taxon>Bacteria</taxon>
        <taxon>Pseudomonadati</taxon>
        <taxon>Bacteroidota</taxon>
        <taxon>Flavobacteriia</taxon>
        <taxon>Flavobacteriales</taxon>
        <taxon>Flavobacteriaceae</taxon>
        <taxon>Tenacibaculum</taxon>
    </lineage>
</organism>
<reference evidence="3 4" key="1">
    <citation type="submission" date="2019-07" db="EMBL/GenBank/DDBJ databases">
        <title>Genomic Encyclopedia of Type Strains, Phase IV (KMG-IV): sequencing the most valuable type-strain genomes for metagenomic binning, comparative biology and taxonomic classification.</title>
        <authorList>
            <person name="Goeker M."/>
        </authorList>
    </citation>
    <scope>NUCLEOTIDE SEQUENCE [LARGE SCALE GENOMIC DNA]</scope>
    <source>
        <strain evidence="3 4">DSM 18961</strain>
    </source>
</reference>
<dbReference type="EMBL" id="VNIA01000007">
    <property type="protein sequence ID" value="TYP96491.1"/>
    <property type="molecule type" value="Genomic_DNA"/>
</dbReference>
<feature type="compositionally biased region" description="Basic and acidic residues" evidence="1">
    <location>
        <begin position="338"/>
        <end position="358"/>
    </location>
</feature>
<keyword evidence="2" id="KW-0732">Signal</keyword>
<dbReference type="InterPro" id="IPR025737">
    <property type="entry name" value="FApF"/>
</dbReference>
<protein>
    <submittedName>
        <fullName evidence="3">Outer membrane putative beta-barrel porin/alpha-amylase</fullName>
    </submittedName>
</protein>
<keyword evidence="4" id="KW-1185">Reference proteome</keyword>
<feature type="compositionally biased region" description="Basic and acidic residues" evidence="1">
    <location>
        <begin position="365"/>
        <end position="387"/>
    </location>
</feature>
<proteinExistence type="predicted"/>
<evidence type="ECO:0000256" key="1">
    <source>
        <dbReference type="SAM" id="MobiDB-lite"/>
    </source>
</evidence>
<evidence type="ECO:0000256" key="2">
    <source>
        <dbReference type="SAM" id="SignalP"/>
    </source>
</evidence>
<evidence type="ECO:0000313" key="4">
    <source>
        <dbReference type="Proteomes" id="UP000323136"/>
    </source>
</evidence>
<feature type="region of interest" description="Disordered" evidence="1">
    <location>
        <begin position="338"/>
        <end position="470"/>
    </location>
</feature>
<dbReference type="OrthoDB" id="1421312at2"/>
<dbReference type="Pfam" id="PF13557">
    <property type="entry name" value="Phenol_MetA_deg"/>
    <property type="match status" value="1"/>
</dbReference>
<gene>
    <name evidence="3" type="ORF">C7447_10757</name>
</gene>